<name>A0A1H3UQZ0_9ACTN</name>
<feature type="compositionally biased region" description="Low complexity" evidence="1">
    <location>
        <begin position="419"/>
        <end position="437"/>
    </location>
</feature>
<keyword evidence="2" id="KW-0812">Transmembrane</keyword>
<feature type="transmembrane region" description="Helical" evidence="2">
    <location>
        <begin position="819"/>
        <end position="839"/>
    </location>
</feature>
<reference evidence="5" key="1">
    <citation type="submission" date="2016-10" db="EMBL/GenBank/DDBJ databases">
        <authorList>
            <person name="Varghese N."/>
            <person name="Submissions S."/>
        </authorList>
    </citation>
    <scope>NUCLEOTIDE SEQUENCE [LARGE SCALE GENOMIC DNA]</scope>
    <source>
        <strain evidence="5">DSM 44718</strain>
    </source>
</reference>
<dbReference type="InterPro" id="IPR008930">
    <property type="entry name" value="Terpenoid_cyclase/PrenylTrfase"/>
</dbReference>
<proteinExistence type="predicted"/>
<accession>A0A1H3UQZ0</accession>
<evidence type="ECO:0000256" key="1">
    <source>
        <dbReference type="SAM" id="MobiDB-lite"/>
    </source>
</evidence>
<keyword evidence="3" id="KW-0732">Signal</keyword>
<feature type="compositionally biased region" description="Pro residues" evidence="1">
    <location>
        <begin position="438"/>
        <end position="457"/>
    </location>
</feature>
<keyword evidence="2" id="KW-0472">Membrane</keyword>
<dbReference type="SUPFAM" id="SSF48239">
    <property type="entry name" value="Terpenoid cyclases/Protein prenyltransferases"/>
    <property type="match status" value="2"/>
</dbReference>
<dbReference type="AlphaFoldDB" id="A0A1H3UQZ0"/>
<gene>
    <name evidence="4" type="ORF">SAMN05421684_7868</name>
</gene>
<feature type="region of interest" description="Disordered" evidence="1">
    <location>
        <begin position="677"/>
        <end position="696"/>
    </location>
</feature>
<feature type="compositionally biased region" description="Low complexity" evidence="1">
    <location>
        <begin position="684"/>
        <end position="696"/>
    </location>
</feature>
<feature type="compositionally biased region" description="Pro residues" evidence="1">
    <location>
        <begin position="396"/>
        <end position="418"/>
    </location>
</feature>
<feature type="region of interest" description="Disordered" evidence="1">
    <location>
        <begin position="392"/>
        <end position="479"/>
    </location>
</feature>
<protein>
    <recommendedName>
        <fullName evidence="6">Prenyltransferase and squalene oxidase repeat-containing protein</fullName>
    </recommendedName>
</protein>
<feature type="signal peptide" evidence="3">
    <location>
        <begin position="1"/>
        <end position="28"/>
    </location>
</feature>
<feature type="chain" id="PRO_5038620100" description="Prenyltransferase and squalene oxidase repeat-containing protein" evidence="3">
    <location>
        <begin position="29"/>
        <end position="855"/>
    </location>
</feature>
<keyword evidence="5" id="KW-1185">Reference proteome</keyword>
<evidence type="ECO:0008006" key="6">
    <source>
        <dbReference type="Google" id="ProtNLM"/>
    </source>
</evidence>
<keyword evidence="2" id="KW-1133">Transmembrane helix</keyword>
<dbReference type="STRING" id="137265.SAMN05421684_7868"/>
<organism evidence="4 5">
    <name type="scientific">Asanoa ishikariensis</name>
    <dbReference type="NCBI Taxonomy" id="137265"/>
    <lineage>
        <taxon>Bacteria</taxon>
        <taxon>Bacillati</taxon>
        <taxon>Actinomycetota</taxon>
        <taxon>Actinomycetes</taxon>
        <taxon>Micromonosporales</taxon>
        <taxon>Micromonosporaceae</taxon>
        <taxon>Asanoa</taxon>
    </lineage>
</organism>
<evidence type="ECO:0000313" key="5">
    <source>
        <dbReference type="Proteomes" id="UP000199632"/>
    </source>
</evidence>
<dbReference type="PANTHER" id="PTHR15124:SF27">
    <property type="entry name" value="MIGRATION AND INVASION ENHANCER 1"/>
    <property type="match status" value="1"/>
</dbReference>
<dbReference type="Proteomes" id="UP000199632">
    <property type="component" value="Unassembled WGS sequence"/>
</dbReference>
<evidence type="ECO:0000256" key="2">
    <source>
        <dbReference type="SAM" id="Phobius"/>
    </source>
</evidence>
<evidence type="ECO:0000313" key="4">
    <source>
        <dbReference type="EMBL" id="SDZ64900.1"/>
    </source>
</evidence>
<dbReference type="InterPro" id="IPR051441">
    <property type="entry name" value="SelW_related"/>
</dbReference>
<evidence type="ECO:0000256" key="3">
    <source>
        <dbReference type="SAM" id="SignalP"/>
    </source>
</evidence>
<dbReference type="RefSeq" id="WP_143050075.1">
    <property type="nucleotide sequence ID" value="NZ_BOND01000029.1"/>
</dbReference>
<dbReference type="Gene3D" id="1.50.10.20">
    <property type="match status" value="1"/>
</dbReference>
<dbReference type="EMBL" id="FNQB01000005">
    <property type="protein sequence ID" value="SDZ64900.1"/>
    <property type="molecule type" value="Genomic_DNA"/>
</dbReference>
<sequence length="855" mass="86873">MRHPVSVTAGKALALVAIVAVSAAVLLAAPRDAEAADRPAARSNSAWLARQLAPDGTLQNPNGGILPDYGLMIDTLFAMYASGDGALAAPIVRNLDDDGHASDYFTWDGLVPDAGFDAIIVGGATAKVLVAAEVAGRDPRSFDGYDMVAETKAAILRSGRDTGRVSDYSKNPEYADYVSNNSNMFGQSLAVIGLAAAGENDQLAIDTLLTQQCSEGYFRIFFYYDEGATRLASCDEGKAADQSAPDGDATGLALSALLAAREAGANGLDEPIDRAVSWLIANQDDSGGWGGGVTTQAPNTNSTGLIVQALADAGGADNAVGDGAAYLASAQATAADAGNALGGDIGAIAYTPEDYTAARTSGIVGLDTWIRASAQASLGLSQVSFLDLALGNVPTDPEPTDTPTPIPTATPTPTPTASPTPTATMTPTPTRTATPRPSRTPTPRPTRTTPPPRPRPSITPRTTPTAGSTPQVATGTPGGRLARYLAGRLAGGDHVEVTENGKTFVDYDATADLVLALRVLGEQPAAVRRATQFLLRHESIDAYAHGAPYEKEAAAYAEPLAKLVIIARFGQTDSAVPATTVAALDADLAALRGDNGHFTDTGAFADTKQSVRRHAWGTLATIAGTPEDSGAAVDTLVSSQCADGTFPAELGSGACAAGERPATAAAIVALNGIRAPSEDGTADPSPVAGGPAGWPPARTQSLTRAATALAAGTTDVIRDAAGAIDPALSAAVAAGRQAVGLDTNAITRALSALARTDGGLPNGGPTSDLGTSVAAAPGVAGRSWTAATGSPVVMAIRLPLPTTDQQTVAAADRDNGVPLWLALTLFGLGFLIALGLLLVRRSLVRRHSTHKVVAP</sequence>
<dbReference type="PANTHER" id="PTHR15124">
    <property type="entry name" value="SELENOPROTEIN W"/>
    <property type="match status" value="1"/>
</dbReference>
<dbReference type="OrthoDB" id="4842970at2"/>